<dbReference type="AlphaFoldDB" id="A0A6N8SLC8"/>
<keyword evidence="5" id="KW-0443">Lipid metabolism</keyword>
<comment type="similarity">
    <text evidence="1">Belongs to the CFA/CMAS family.</text>
</comment>
<dbReference type="GO" id="GO:0032259">
    <property type="term" value="P:methylation"/>
    <property type="evidence" value="ECO:0007669"/>
    <property type="project" value="UniProtKB-KW"/>
</dbReference>
<comment type="caution">
    <text evidence="7">The sequence shown here is derived from an EMBL/GenBank/DDBJ whole genome shotgun (WGS) entry which is preliminary data.</text>
</comment>
<dbReference type="PIRSF" id="PIRSF003085">
    <property type="entry name" value="CMAS"/>
    <property type="match status" value="1"/>
</dbReference>
<dbReference type="PANTHER" id="PTHR43667:SF1">
    <property type="entry name" value="CYCLOPROPANE-FATTY-ACYL-PHOSPHOLIPID SYNTHASE"/>
    <property type="match status" value="1"/>
</dbReference>
<dbReference type="GO" id="GO:0008168">
    <property type="term" value="F:methyltransferase activity"/>
    <property type="evidence" value="ECO:0007669"/>
    <property type="project" value="UniProtKB-KW"/>
</dbReference>
<keyword evidence="4" id="KW-0949">S-adenosyl-L-methionine</keyword>
<dbReference type="InterPro" id="IPR003333">
    <property type="entry name" value="CMAS"/>
</dbReference>
<dbReference type="InterPro" id="IPR029063">
    <property type="entry name" value="SAM-dependent_MTases_sf"/>
</dbReference>
<dbReference type="Pfam" id="PF02353">
    <property type="entry name" value="CMAS"/>
    <property type="match status" value="1"/>
</dbReference>
<dbReference type="Gene3D" id="3.40.50.150">
    <property type="entry name" value="Vaccinia Virus protein VP39"/>
    <property type="match status" value="1"/>
</dbReference>
<dbReference type="RefSeq" id="WP_160861620.1">
    <property type="nucleotide sequence ID" value="NZ_WUMK01000009.1"/>
</dbReference>
<dbReference type="EMBL" id="WUMK01000009">
    <property type="protein sequence ID" value="MXN48126.1"/>
    <property type="molecule type" value="Genomic_DNA"/>
</dbReference>
<evidence type="ECO:0000256" key="5">
    <source>
        <dbReference type="ARBA" id="ARBA00023098"/>
    </source>
</evidence>
<evidence type="ECO:0000256" key="2">
    <source>
        <dbReference type="ARBA" id="ARBA00022603"/>
    </source>
</evidence>
<gene>
    <name evidence="7" type="ORF">GR138_23225</name>
</gene>
<evidence type="ECO:0000313" key="8">
    <source>
        <dbReference type="Proteomes" id="UP000435802"/>
    </source>
</evidence>
<reference evidence="7 8" key="1">
    <citation type="submission" date="2019-12" db="EMBL/GenBank/DDBJ databases">
        <title>Shinella kummerowiae sp. nov., a symbiotic bacterium isolated from root nodules of the herbal legume Kummerowia stipulacea.</title>
        <authorList>
            <person name="Gao J."/>
        </authorList>
    </citation>
    <scope>NUCLEOTIDE SEQUENCE [LARGE SCALE GENOMIC DNA]</scope>
    <source>
        <strain evidence="7 8">CCBAU 25048</strain>
    </source>
</reference>
<dbReference type="Proteomes" id="UP000435802">
    <property type="component" value="Unassembled WGS sequence"/>
</dbReference>
<sequence length="457" mass="51344">MSRELGTQRELEATKAVIGELAKHLNVNVALELWDGTVIPLGKGAQEEIRFVVASANVLRRLLREPSLISVAELYATGDLDIVGANPVDAMRGVDHLQFLRLPKKVNKARLLKMALPILLKSYSASSFVKRFTKKAGATPTSGRDDKEMIGFHYDLSNEFYSLFLDEEMVYSSAYFPTPDATLDDAQLNKLDLICRKLRLAPGDRLFDPGCGWGGLLCYAAKHYGVDAYGTTLSTEQFDFVNAKIAKMGLGDKVKIELRDCRSISDDKIFDKIAQVEMIEHVGIANHHDFYRYLRKHMRPRGVYFGQASFRRNTERPEDFPKLTPYMQFIVKYIFPGGELDHVGMTTGALERAGFEVHEVEAVREHFGYTTEHWVRRLYDRREEGAALVGMPQTRIWLLYLSLCALSFHRGALNAFQVVATSRHSGASGVGFDRITEYGGARRIGTDDASETARKTA</sequence>
<protein>
    <submittedName>
        <fullName evidence="7">Methyltransferase domain-containing protein</fullName>
    </submittedName>
</protein>
<evidence type="ECO:0000256" key="6">
    <source>
        <dbReference type="PIRSR" id="PIRSR003085-1"/>
    </source>
</evidence>
<keyword evidence="2 7" id="KW-0489">Methyltransferase</keyword>
<name>A0A6N8SLC8_9HYPH</name>
<dbReference type="InterPro" id="IPR050723">
    <property type="entry name" value="CFA/CMAS"/>
</dbReference>
<accession>A0A6N8SLC8</accession>
<keyword evidence="8" id="KW-1185">Reference proteome</keyword>
<evidence type="ECO:0000256" key="3">
    <source>
        <dbReference type="ARBA" id="ARBA00022679"/>
    </source>
</evidence>
<evidence type="ECO:0000313" key="7">
    <source>
        <dbReference type="EMBL" id="MXN48126.1"/>
    </source>
</evidence>
<dbReference type="SUPFAM" id="SSF53335">
    <property type="entry name" value="S-adenosyl-L-methionine-dependent methyltransferases"/>
    <property type="match status" value="1"/>
</dbReference>
<dbReference type="OrthoDB" id="9782855at2"/>
<dbReference type="CDD" id="cd02440">
    <property type="entry name" value="AdoMet_MTases"/>
    <property type="match status" value="1"/>
</dbReference>
<evidence type="ECO:0000256" key="4">
    <source>
        <dbReference type="ARBA" id="ARBA00022691"/>
    </source>
</evidence>
<keyword evidence="3 7" id="KW-0808">Transferase</keyword>
<proteinExistence type="inferred from homology"/>
<evidence type="ECO:0000256" key="1">
    <source>
        <dbReference type="ARBA" id="ARBA00010815"/>
    </source>
</evidence>
<organism evidence="7 8">
    <name type="scientific">Shinella kummerowiae</name>
    <dbReference type="NCBI Taxonomy" id="417745"/>
    <lineage>
        <taxon>Bacteria</taxon>
        <taxon>Pseudomonadati</taxon>
        <taxon>Pseudomonadota</taxon>
        <taxon>Alphaproteobacteria</taxon>
        <taxon>Hyphomicrobiales</taxon>
        <taxon>Rhizobiaceae</taxon>
        <taxon>Shinella</taxon>
    </lineage>
</organism>
<dbReference type="GO" id="GO:0008610">
    <property type="term" value="P:lipid biosynthetic process"/>
    <property type="evidence" value="ECO:0007669"/>
    <property type="project" value="InterPro"/>
</dbReference>
<feature type="active site" evidence="6">
    <location>
        <position position="404"/>
    </location>
</feature>
<dbReference type="PANTHER" id="PTHR43667">
    <property type="entry name" value="CYCLOPROPANE-FATTY-ACYL-PHOSPHOLIPID SYNTHASE"/>
    <property type="match status" value="1"/>
</dbReference>